<protein>
    <submittedName>
        <fullName evidence="1">G4 protein</fullName>
    </submittedName>
</protein>
<reference evidence="1" key="1">
    <citation type="submission" date="2014-05" db="EMBL/GenBank/DDBJ databases">
        <title>564 Nucleotides Deletion in Envelope Coding Region of Bovine Leukemia Virus with 6-month-old Lymphoma.</title>
        <authorList>
            <person name="Mekata H."/>
            <person name="Norimine J."/>
        </authorList>
    </citation>
    <scope>NUCLEOTIDE SEQUENCE</scope>
</reference>
<evidence type="ECO:0000313" key="1">
    <source>
        <dbReference type="EMBL" id="BAP46814.1"/>
    </source>
</evidence>
<organismHost>
    <name type="scientific">Bos taurus</name>
    <name type="common">Bovine</name>
    <dbReference type="NCBI Taxonomy" id="9913"/>
</organismHost>
<proteinExistence type="predicted"/>
<dbReference type="EMBL" id="AB934282">
    <property type="protein sequence ID" value="BAP46808.1"/>
    <property type="molecule type" value="Genomic_DNA"/>
</dbReference>
<gene>
    <name evidence="1" type="primary">g4</name>
</gene>
<name>A0A089ZZT0_BLV</name>
<organism evidence="1">
    <name type="scientific">Bovine leukemia virus</name>
    <name type="common">BLV</name>
    <dbReference type="NCBI Taxonomy" id="11901"/>
    <lineage>
        <taxon>Viruses</taxon>
        <taxon>Riboviria</taxon>
        <taxon>Pararnavirae</taxon>
        <taxon>Artverviricota</taxon>
        <taxon>Revtraviricetes</taxon>
        <taxon>Ortervirales</taxon>
        <taxon>Retroviridae</taxon>
        <taxon>Orthoretrovirinae</taxon>
        <taxon>Deltaretrovirus</taxon>
        <taxon>Deltaretrovirus bovleu</taxon>
    </lineage>
</organism>
<accession>A0A089ZZT0</accession>
<dbReference type="EMBL" id="AB934283">
    <property type="protein sequence ID" value="BAP46814.1"/>
    <property type="molecule type" value="Genomic_DNA"/>
</dbReference>
<sequence length="105" mass="11642">MACTRVCFLSYFLFLAARALSFGAQPHPAAFGPPFLTVPIKSLPFPQRLLLLLLFPPRHRLPRRALRALRDPLPDNDKIISCLLSKCCWLGAPLSTCLPGPGFVQ</sequence>